<dbReference type="PROSITE" id="PS00715">
    <property type="entry name" value="SIGMA70_1"/>
    <property type="match status" value="1"/>
</dbReference>
<keyword evidence="8" id="KW-1185">Reference proteome</keyword>
<accession>A0A0F6YJX5</accession>
<protein>
    <submittedName>
        <fullName evidence="7">RNA polymerase sigma factor RpoH</fullName>
    </submittedName>
</protein>
<keyword evidence="4" id="KW-0238">DNA-binding</keyword>
<gene>
    <name evidence="7" type="ORF">DB32_005759</name>
</gene>
<evidence type="ECO:0000313" key="7">
    <source>
        <dbReference type="EMBL" id="AKF08610.1"/>
    </source>
</evidence>
<dbReference type="SUPFAM" id="SSF88946">
    <property type="entry name" value="Sigma2 domain of RNA polymerase sigma factors"/>
    <property type="match status" value="1"/>
</dbReference>
<dbReference type="AlphaFoldDB" id="A0A0F6YJX5"/>
<dbReference type="NCBIfam" id="TIGR02937">
    <property type="entry name" value="sigma70-ECF"/>
    <property type="match status" value="1"/>
</dbReference>
<dbReference type="KEGG" id="samy:DB32_005759"/>
<dbReference type="OrthoDB" id="9809557at2"/>
<name>A0A0F6YJX5_9BACT</name>
<dbReference type="Proteomes" id="UP000034883">
    <property type="component" value="Chromosome"/>
</dbReference>
<reference evidence="7 8" key="1">
    <citation type="submission" date="2015-03" db="EMBL/GenBank/DDBJ databases">
        <title>Genome assembly of Sandaracinus amylolyticus DSM 53668.</title>
        <authorList>
            <person name="Sharma G."/>
            <person name="Subramanian S."/>
        </authorList>
    </citation>
    <scope>NUCLEOTIDE SEQUENCE [LARGE SCALE GENOMIC DNA]</scope>
    <source>
        <strain evidence="7 8">DSM 53668</strain>
    </source>
</reference>
<keyword evidence="5" id="KW-0804">Transcription</keyword>
<dbReference type="PANTHER" id="PTHR30376">
    <property type="entry name" value="SIGMA FACTOR RPOH HEAT SHOCK RELATED"/>
    <property type="match status" value="1"/>
</dbReference>
<keyword evidence="3" id="KW-0731">Sigma factor</keyword>
<dbReference type="InterPro" id="IPR050813">
    <property type="entry name" value="Sigma-70_Factor"/>
</dbReference>
<dbReference type="Gene3D" id="1.20.140.160">
    <property type="match status" value="1"/>
</dbReference>
<dbReference type="PRINTS" id="PR00046">
    <property type="entry name" value="SIGMA70FCT"/>
</dbReference>
<dbReference type="CDD" id="cd06171">
    <property type="entry name" value="Sigma70_r4"/>
    <property type="match status" value="1"/>
</dbReference>
<dbReference type="STRING" id="927083.DB32_005759"/>
<evidence type="ECO:0000313" key="8">
    <source>
        <dbReference type="Proteomes" id="UP000034883"/>
    </source>
</evidence>
<dbReference type="EMBL" id="CP011125">
    <property type="protein sequence ID" value="AKF08610.1"/>
    <property type="molecule type" value="Genomic_DNA"/>
</dbReference>
<evidence type="ECO:0000256" key="3">
    <source>
        <dbReference type="ARBA" id="ARBA00023082"/>
    </source>
</evidence>
<organism evidence="7 8">
    <name type="scientific">Sandaracinus amylolyticus</name>
    <dbReference type="NCBI Taxonomy" id="927083"/>
    <lineage>
        <taxon>Bacteria</taxon>
        <taxon>Pseudomonadati</taxon>
        <taxon>Myxococcota</taxon>
        <taxon>Polyangia</taxon>
        <taxon>Polyangiales</taxon>
        <taxon>Sandaracinaceae</taxon>
        <taxon>Sandaracinus</taxon>
    </lineage>
</organism>
<dbReference type="SUPFAM" id="SSF88659">
    <property type="entry name" value="Sigma3 and sigma4 domains of RNA polymerase sigma factors"/>
    <property type="match status" value="1"/>
</dbReference>
<evidence type="ECO:0000256" key="2">
    <source>
        <dbReference type="ARBA" id="ARBA00023015"/>
    </source>
</evidence>
<dbReference type="Pfam" id="PF04542">
    <property type="entry name" value="Sigma70_r2"/>
    <property type="match status" value="1"/>
</dbReference>
<dbReference type="InterPro" id="IPR007630">
    <property type="entry name" value="RNA_pol_sigma70_r4"/>
</dbReference>
<proteinExistence type="inferred from homology"/>
<evidence type="ECO:0000256" key="5">
    <source>
        <dbReference type="ARBA" id="ARBA00023163"/>
    </source>
</evidence>
<dbReference type="InterPro" id="IPR000943">
    <property type="entry name" value="RNA_pol_sigma70"/>
</dbReference>
<dbReference type="PANTHER" id="PTHR30376:SF3">
    <property type="entry name" value="RNA POLYMERASE SIGMA FACTOR RPOH"/>
    <property type="match status" value="1"/>
</dbReference>
<dbReference type="Pfam" id="PF04545">
    <property type="entry name" value="Sigma70_r4"/>
    <property type="match status" value="1"/>
</dbReference>
<dbReference type="InterPro" id="IPR013324">
    <property type="entry name" value="RNA_pol_sigma_r3/r4-like"/>
</dbReference>
<sequence>MHGAERRCAERRSLMSSLVRTTSQLDRYRNDLRGVEQLDPETERELARRWAAGDAAAGSKLVEASLPFVIRIAKEYRRWGVPLEDLIQQGNLGLLRAAAKYDPSKECRLVTYAVYWIRAEIREYVIRSYRIVRLGTTRTERRALRSFRRTGVDSVEELAARSGMPLARCEKLWPLLSQGDVSLDATYDDQSSALDRLPGVAVSPEDEVARDLEIRGVREVLDDALAKLSDRERRIVEARVLSDEPITLEALGVEMGVSKERVRQLEERACSRLRTALAAYQPMAA</sequence>
<comment type="similarity">
    <text evidence="1">Belongs to the sigma-70 factor family.</text>
</comment>
<evidence type="ECO:0000256" key="4">
    <source>
        <dbReference type="ARBA" id="ARBA00023125"/>
    </source>
</evidence>
<evidence type="ECO:0000259" key="6">
    <source>
        <dbReference type="PROSITE" id="PS00715"/>
    </source>
</evidence>
<dbReference type="InterPro" id="IPR013325">
    <property type="entry name" value="RNA_pol_sigma_r2"/>
</dbReference>
<dbReference type="InterPro" id="IPR014284">
    <property type="entry name" value="RNA_pol_sigma-70_dom"/>
</dbReference>
<dbReference type="GO" id="GO:0003677">
    <property type="term" value="F:DNA binding"/>
    <property type="evidence" value="ECO:0007669"/>
    <property type="project" value="UniProtKB-KW"/>
</dbReference>
<feature type="domain" description="RNA polymerase sigma-70" evidence="6">
    <location>
        <begin position="85"/>
        <end position="98"/>
    </location>
</feature>
<evidence type="ECO:0000256" key="1">
    <source>
        <dbReference type="ARBA" id="ARBA00007788"/>
    </source>
</evidence>
<dbReference type="InterPro" id="IPR007627">
    <property type="entry name" value="RNA_pol_sigma70_r2"/>
</dbReference>
<dbReference type="Gene3D" id="1.20.120.1810">
    <property type="match status" value="1"/>
</dbReference>
<keyword evidence="2" id="KW-0805">Transcription regulation</keyword>
<dbReference type="GO" id="GO:0006352">
    <property type="term" value="P:DNA-templated transcription initiation"/>
    <property type="evidence" value="ECO:0007669"/>
    <property type="project" value="InterPro"/>
</dbReference>
<dbReference type="GO" id="GO:0016987">
    <property type="term" value="F:sigma factor activity"/>
    <property type="evidence" value="ECO:0007669"/>
    <property type="project" value="UniProtKB-KW"/>
</dbReference>